<keyword evidence="2" id="KW-1185">Reference proteome</keyword>
<dbReference type="AlphaFoldDB" id="A0A1L7WN05"/>
<name>A0A1L7WN05_9HELO</name>
<reference evidence="1 2" key="1">
    <citation type="submission" date="2016-03" db="EMBL/GenBank/DDBJ databases">
        <authorList>
            <person name="Ploux O."/>
        </authorList>
    </citation>
    <scope>NUCLEOTIDE SEQUENCE [LARGE SCALE GENOMIC DNA]</scope>
    <source>
        <strain evidence="1 2">UAMH 11012</strain>
    </source>
</reference>
<sequence>MGGVRVEQVKSAFVKVIFPGEGLIELVKTCLESVAQTSLFCEIFQNNMANHALDVEDVLFSIRSDVAISCEDP</sequence>
<evidence type="ECO:0000313" key="1">
    <source>
        <dbReference type="EMBL" id="CZR54136.1"/>
    </source>
</evidence>
<proteinExistence type="predicted"/>
<dbReference type="Proteomes" id="UP000184330">
    <property type="component" value="Unassembled WGS sequence"/>
</dbReference>
<accession>A0A1L7WN05</accession>
<gene>
    <name evidence="1" type="ORF">PAC_04019</name>
</gene>
<evidence type="ECO:0000313" key="2">
    <source>
        <dbReference type="Proteomes" id="UP000184330"/>
    </source>
</evidence>
<protein>
    <submittedName>
        <fullName evidence="1">Uncharacterized protein</fullName>
    </submittedName>
</protein>
<dbReference type="EMBL" id="FJOG01000004">
    <property type="protein sequence ID" value="CZR54136.1"/>
    <property type="molecule type" value="Genomic_DNA"/>
</dbReference>
<organism evidence="1 2">
    <name type="scientific">Phialocephala subalpina</name>
    <dbReference type="NCBI Taxonomy" id="576137"/>
    <lineage>
        <taxon>Eukaryota</taxon>
        <taxon>Fungi</taxon>
        <taxon>Dikarya</taxon>
        <taxon>Ascomycota</taxon>
        <taxon>Pezizomycotina</taxon>
        <taxon>Leotiomycetes</taxon>
        <taxon>Helotiales</taxon>
        <taxon>Mollisiaceae</taxon>
        <taxon>Phialocephala</taxon>
        <taxon>Phialocephala fortinii species complex</taxon>
    </lineage>
</organism>